<accession>A0A1I0BS52</accession>
<proteinExistence type="predicted"/>
<gene>
    <name evidence="1" type="ORF">SAMN05216197_106132</name>
</gene>
<protein>
    <submittedName>
        <fullName evidence="1">Uncharacterized protein</fullName>
    </submittedName>
</protein>
<dbReference type="Proteomes" id="UP000182332">
    <property type="component" value="Unassembled WGS sequence"/>
</dbReference>
<dbReference type="AlphaFoldDB" id="A0A1I0BS52"/>
<organism evidence="1 2">
    <name type="scientific">Pseudomonas graminis</name>
    <dbReference type="NCBI Taxonomy" id="158627"/>
    <lineage>
        <taxon>Bacteria</taxon>
        <taxon>Pseudomonadati</taxon>
        <taxon>Pseudomonadota</taxon>
        <taxon>Gammaproteobacteria</taxon>
        <taxon>Pseudomonadales</taxon>
        <taxon>Pseudomonadaceae</taxon>
        <taxon>Pseudomonas</taxon>
    </lineage>
</organism>
<dbReference type="NCBIfam" id="NF033928">
    <property type="entry name" value="alph_xenorhab_A"/>
    <property type="match status" value="1"/>
</dbReference>
<dbReference type="OrthoDB" id="6937673at2"/>
<dbReference type="Gene3D" id="1.20.1170.10">
    <property type="match status" value="1"/>
</dbReference>
<dbReference type="SUPFAM" id="SSF58100">
    <property type="entry name" value="Bacterial hemolysins"/>
    <property type="match status" value="1"/>
</dbReference>
<sequence>MKSSEPLDNAPIRDERLDLAERLPGTLISAAAGTSEGTVRAPGLILTKEQLIDLKRYESRGLALPTALNDVIFYLGYETGAGPHLEARDFQTTFNRIHQHALQWNPLRTDLMNVGSELWVFADQMLVYANGVRHLYNEIKAKSSEKLDPEDQAEFLQYILQVASLVLQRRNVTELLKRRLNAFAQELSAEVMPEVRLKLRSIDTSQLPTDIKALIDVVDRRSADIEEKQREYTALVQKSAGDSISVPALGLYRSSEADKVRKQISALRQQQEASVILLEQKNRIHGSLHRVRSDWHDLTRVILDADIATQNMVVVWNGLHTYLTHSVQEAGRIDSALSLRRLLNAFNLVAQPWAQIKRDADTLLKVFKEADRDFRKNHGHQ</sequence>
<dbReference type="RefSeq" id="WP_074886572.1">
    <property type="nucleotide sequence ID" value="NZ_FOHW01000006.1"/>
</dbReference>
<evidence type="ECO:0000313" key="1">
    <source>
        <dbReference type="EMBL" id="SET09906.1"/>
    </source>
</evidence>
<dbReference type="CDD" id="cd22657">
    <property type="entry name" value="ClyA_XaxA-like"/>
    <property type="match status" value="1"/>
</dbReference>
<dbReference type="EMBL" id="FOHW01000006">
    <property type="protein sequence ID" value="SET09906.1"/>
    <property type="molecule type" value="Genomic_DNA"/>
</dbReference>
<evidence type="ECO:0000313" key="2">
    <source>
        <dbReference type="Proteomes" id="UP000182332"/>
    </source>
</evidence>
<name>A0A1I0BS52_9PSED</name>
<reference evidence="1 2" key="1">
    <citation type="submission" date="2016-10" db="EMBL/GenBank/DDBJ databases">
        <authorList>
            <person name="de Groot N.N."/>
        </authorList>
    </citation>
    <scope>NUCLEOTIDE SEQUENCE [LARGE SCALE GENOMIC DNA]</scope>
    <source>
        <strain evidence="1 2">DSM 11363</strain>
    </source>
</reference>